<protein>
    <recommendedName>
        <fullName evidence="4">Beta-lactamase-inhibitor-like PepSY-like domain-containing protein</fullName>
    </recommendedName>
</protein>
<dbReference type="RefSeq" id="WP_240825268.1">
    <property type="nucleotide sequence ID" value="NZ_JAKWBL010000001.1"/>
</dbReference>
<sequence>MKNLILSTAVLFTLTVNALAAPKDPVSIKVQETFNQIFKNAADVSWTVNGSNSDAFFTVDGIKTRATLNANGTLIQTIRYYSEEHLPASVLYNIKKSYKSKEIFGVTEVSNHNGINYRIVLKDDKHYTFINANSSGDNEVVKKYKRGDK</sequence>
<evidence type="ECO:0008006" key="4">
    <source>
        <dbReference type="Google" id="ProtNLM"/>
    </source>
</evidence>
<name>A0ABS9SDM1_9BACT</name>
<keyword evidence="3" id="KW-1185">Reference proteome</keyword>
<reference evidence="2 3" key="1">
    <citation type="submission" date="2022-02" db="EMBL/GenBank/DDBJ databases">
        <authorList>
            <person name="Min J."/>
        </authorList>
    </citation>
    <scope>NUCLEOTIDE SEQUENCE [LARGE SCALE GENOMIC DNA]</scope>
    <source>
        <strain evidence="2 3">GR10-1</strain>
    </source>
</reference>
<organism evidence="2 3">
    <name type="scientific">Niabella ginsengisoli</name>
    <dbReference type="NCBI Taxonomy" id="522298"/>
    <lineage>
        <taxon>Bacteria</taxon>
        <taxon>Pseudomonadati</taxon>
        <taxon>Bacteroidota</taxon>
        <taxon>Chitinophagia</taxon>
        <taxon>Chitinophagales</taxon>
        <taxon>Chitinophagaceae</taxon>
        <taxon>Niabella</taxon>
    </lineage>
</organism>
<evidence type="ECO:0000313" key="2">
    <source>
        <dbReference type="EMBL" id="MCH5596456.1"/>
    </source>
</evidence>
<dbReference type="EMBL" id="JAKWBL010000001">
    <property type="protein sequence ID" value="MCH5596456.1"/>
    <property type="molecule type" value="Genomic_DNA"/>
</dbReference>
<feature type="chain" id="PRO_5045487938" description="Beta-lactamase-inhibitor-like PepSY-like domain-containing protein" evidence="1">
    <location>
        <begin position="21"/>
        <end position="149"/>
    </location>
</feature>
<dbReference type="SUPFAM" id="SSF160574">
    <property type="entry name" value="BT0923-like"/>
    <property type="match status" value="1"/>
</dbReference>
<gene>
    <name evidence="2" type="ORF">MKP09_00210</name>
</gene>
<evidence type="ECO:0000313" key="3">
    <source>
        <dbReference type="Proteomes" id="UP001202248"/>
    </source>
</evidence>
<keyword evidence="1" id="KW-0732">Signal</keyword>
<dbReference type="Gene3D" id="3.10.450.360">
    <property type="match status" value="1"/>
</dbReference>
<accession>A0ABS9SDM1</accession>
<dbReference type="Proteomes" id="UP001202248">
    <property type="component" value="Unassembled WGS sequence"/>
</dbReference>
<evidence type="ECO:0000256" key="1">
    <source>
        <dbReference type="SAM" id="SignalP"/>
    </source>
</evidence>
<comment type="caution">
    <text evidence="2">The sequence shown here is derived from an EMBL/GenBank/DDBJ whole genome shotgun (WGS) entry which is preliminary data.</text>
</comment>
<proteinExistence type="predicted"/>
<feature type="signal peptide" evidence="1">
    <location>
        <begin position="1"/>
        <end position="20"/>
    </location>
</feature>